<evidence type="ECO:0000313" key="1">
    <source>
        <dbReference type="EMBL" id="MBU2689863.1"/>
    </source>
</evidence>
<dbReference type="Pfam" id="PF20230">
    <property type="entry name" value="DUF6588"/>
    <property type="match status" value="1"/>
</dbReference>
<dbReference type="AlphaFoldDB" id="A0A948RUM8"/>
<gene>
    <name evidence="1" type="ORF">KJ970_02970</name>
</gene>
<protein>
    <submittedName>
        <fullName evidence="1">Uncharacterized protein</fullName>
    </submittedName>
</protein>
<organism evidence="1 2">
    <name type="scientific">Eiseniibacteriota bacterium</name>
    <dbReference type="NCBI Taxonomy" id="2212470"/>
    <lineage>
        <taxon>Bacteria</taxon>
        <taxon>Candidatus Eiseniibacteriota</taxon>
    </lineage>
</organism>
<reference evidence="1" key="1">
    <citation type="submission" date="2021-05" db="EMBL/GenBank/DDBJ databases">
        <title>Energy efficiency and biological interactions define the core microbiome of deep oligotrophic groundwater.</title>
        <authorList>
            <person name="Mehrshad M."/>
            <person name="Lopez-Fernandez M."/>
            <person name="Bell E."/>
            <person name="Bernier-Latmani R."/>
            <person name="Bertilsson S."/>
            <person name="Dopson M."/>
        </authorList>
    </citation>
    <scope>NUCLEOTIDE SEQUENCE</scope>
    <source>
        <strain evidence="1">Modern_marine.mb.64</strain>
    </source>
</reference>
<dbReference type="InterPro" id="IPR046495">
    <property type="entry name" value="DUF6588"/>
</dbReference>
<sequence length="295" mass="31262">MKQRFALFLVLLLVLSVAILPGYAQLEENLGGLTKENLDGYLGPLNTALSGTMNSAIFRTGFVPQSGLTFSIGLAAMAVGFGDDDVTYMPSDPPGFTSLEETQVPTVVGDPEGQVVEGQNGLAQIYPGGFDMSGFEIAVPQLSIGSAYGTRAIIRYIALDLGDADIGSFTYFGFGGQHSISQWFETLPVDLAAGLFFQSFEIGDIMKVKATQFNVTASKTFGVVQPYVGLGYDAISTNVKYKNEDLDSSFDVDLDTESNAHLTLGAMAKIPGIAVFMEFNAAAASGFALGLEFGI</sequence>
<dbReference type="Proteomes" id="UP000777784">
    <property type="component" value="Unassembled WGS sequence"/>
</dbReference>
<accession>A0A948RUM8</accession>
<comment type="caution">
    <text evidence="1">The sequence shown here is derived from an EMBL/GenBank/DDBJ whole genome shotgun (WGS) entry which is preliminary data.</text>
</comment>
<evidence type="ECO:0000313" key="2">
    <source>
        <dbReference type="Proteomes" id="UP000777784"/>
    </source>
</evidence>
<name>A0A948RUM8_UNCEI</name>
<dbReference type="EMBL" id="JAHJDP010000019">
    <property type="protein sequence ID" value="MBU2689863.1"/>
    <property type="molecule type" value="Genomic_DNA"/>
</dbReference>
<proteinExistence type="predicted"/>